<reference evidence="1 2" key="1">
    <citation type="submission" date="2019-07" db="EMBL/GenBank/DDBJ databases">
        <title>Whole genome shotgun sequence of Nocardia ninae NBRC 108245.</title>
        <authorList>
            <person name="Hosoyama A."/>
            <person name="Uohara A."/>
            <person name="Ohji S."/>
            <person name="Ichikawa N."/>
        </authorList>
    </citation>
    <scope>NUCLEOTIDE SEQUENCE [LARGE SCALE GENOMIC DNA]</scope>
    <source>
        <strain evidence="1 2">NBRC 108245</strain>
    </source>
</reference>
<proteinExistence type="predicted"/>
<gene>
    <name evidence="1" type="ORF">NN4_85980</name>
</gene>
<name>A0A511MU12_9NOCA</name>
<evidence type="ECO:0000313" key="1">
    <source>
        <dbReference type="EMBL" id="GEM44079.1"/>
    </source>
</evidence>
<dbReference type="EMBL" id="BJXA01000132">
    <property type="protein sequence ID" value="GEM44079.1"/>
    <property type="molecule type" value="Genomic_DNA"/>
</dbReference>
<sequence length="64" mass="6296">MQPQMPHATGSMGGSGVMGGCAAATSGTVATTAVINAVNTNCLGMWVPPFAIGEDESSARIDLG</sequence>
<protein>
    <submittedName>
        <fullName evidence="1">Uncharacterized protein</fullName>
    </submittedName>
</protein>
<accession>A0A511MU12</accession>
<dbReference type="AlphaFoldDB" id="A0A511MU12"/>
<organism evidence="1 2">
    <name type="scientific">Nocardia ninae NBRC 108245</name>
    <dbReference type="NCBI Taxonomy" id="1210091"/>
    <lineage>
        <taxon>Bacteria</taxon>
        <taxon>Bacillati</taxon>
        <taxon>Actinomycetota</taxon>
        <taxon>Actinomycetes</taxon>
        <taxon>Mycobacteriales</taxon>
        <taxon>Nocardiaceae</taxon>
        <taxon>Nocardia</taxon>
    </lineage>
</organism>
<keyword evidence="2" id="KW-1185">Reference proteome</keyword>
<dbReference type="Proteomes" id="UP000321424">
    <property type="component" value="Unassembled WGS sequence"/>
</dbReference>
<evidence type="ECO:0000313" key="2">
    <source>
        <dbReference type="Proteomes" id="UP000321424"/>
    </source>
</evidence>
<comment type="caution">
    <text evidence="1">The sequence shown here is derived from an EMBL/GenBank/DDBJ whole genome shotgun (WGS) entry which is preliminary data.</text>
</comment>